<proteinExistence type="predicted"/>
<accession>A0A2N7FFH7</accession>
<sequence length="94" mass="10975">MDKTLDTPTHRSFIESKEAAFFLFPDNREIFELLNRVHVNSFEVAGLKNKIEAFQGHPDYLIQSCHERDSAMREISKDIERLKVFLAPYLNAPH</sequence>
<organism evidence="1 2">
    <name type="scientific">Vibrio splendidus</name>
    <dbReference type="NCBI Taxonomy" id="29497"/>
    <lineage>
        <taxon>Bacteria</taxon>
        <taxon>Pseudomonadati</taxon>
        <taxon>Pseudomonadota</taxon>
        <taxon>Gammaproteobacteria</taxon>
        <taxon>Vibrionales</taxon>
        <taxon>Vibrionaceae</taxon>
        <taxon>Vibrio</taxon>
    </lineage>
</organism>
<name>A0A2N7FFH7_VIBSP</name>
<protein>
    <submittedName>
        <fullName evidence="1">Uncharacterized protein</fullName>
    </submittedName>
</protein>
<dbReference type="AlphaFoldDB" id="A0A2N7FFH7"/>
<dbReference type="RefSeq" id="WP_102402128.1">
    <property type="nucleotide sequence ID" value="NZ_CAWNSM010000015.1"/>
</dbReference>
<comment type="caution">
    <text evidence="1">The sequence shown here is derived from an EMBL/GenBank/DDBJ whole genome shotgun (WGS) entry which is preliminary data.</text>
</comment>
<evidence type="ECO:0000313" key="1">
    <source>
        <dbReference type="EMBL" id="PMJ68037.1"/>
    </source>
</evidence>
<reference evidence="2" key="1">
    <citation type="submission" date="2016-07" db="EMBL/GenBank/DDBJ databases">
        <title>Nontailed viruses are major unrecognized killers of bacteria in the ocean.</title>
        <authorList>
            <person name="Kauffman K."/>
            <person name="Hussain F."/>
            <person name="Yang J."/>
            <person name="Arevalo P."/>
            <person name="Brown J."/>
            <person name="Cutler M."/>
            <person name="Kelly L."/>
            <person name="Polz M.F."/>
        </authorList>
    </citation>
    <scope>NUCLEOTIDE SEQUENCE [LARGE SCALE GENOMIC DNA]</scope>
    <source>
        <strain evidence="2">10N.261.55.E11</strain>
    </source>
</reference>
<evidence type="ECO:0000313" key="2">
    <source>
        <dbReference type="Proteomes" id="UP000235330"/>
    </source>
</evidence>
<dbReference type="EMBL" id="MCWU01000015">
    <property type="protein sequence ID" value="PMJ68037.1"/>
    <property type="molecule type" value="Genomic_DNA"/>
</dbReference>
<dbReference type="Proteomes" id="UP000235330">
    <property type="component" value="Unassembled WGS sequence"/>
</dbReference>
<gene>
    <name evidence="1" type="ORF">BCU17_15515</name>
</gene>